<dbReference type="Gene3D" id="3.30.420.40">
    <property type="match status" value="2"/>
</dbReference>
<dbReference type="GO" id="GO:0000287">
    <property type="term" value="F:magnesium ion binding"/>
    <property type="evidence" value="ECO:0007669"/>
    <property type="project" value="UniProtKB-UniRule"/>
</dbReference>
<dbReference type="Proteomes" id="UP000649617">
    <property type="component" value="Unassembled WGS sequence"/>
</dbReference>
<dbReference type="GO" id="GO:0006083">
    <property type="term" value="P:acetate metabolic process"/>
    <property type="evidence" value="ECO:0007669"/>
    <property type="project" value="TreeGrafter"/>
</dbReference>
<feature type="site" description="Transition state stabilizer" evidence="5">
    <location>
        <position position="180"/>
    </location>
</feature>
<dbReference type="PROSITE" id="PS01076">
    <property type="entry name" value="ACETATE_KINASE_2"/>
    <property type="match status" value="1"/>
</dbReference>
<dbReference type="HAMAP" id="MF_00020">
    <property type="entry name" value="Acetate_kinase"/>
    <property type="match status" value="1"/>
</dbReference>
<name>A0A812VM37_SYMPI</name>
<keyword evidence="2 5" id="KW-0547">Nucleotide-binding</keyword>
<dbReference type="PRINTS" id="PR00471">
    <property type="entry name" value="ACETATEKNASE"/>
</dbReference>
<keyword evidence="1 5" id="KW-0808">Transferase</keyword>
<dbReference type="Pfam" id="PF00871">
    <property type="entry name" value="Acetate_kinase"/>
    <property type="match status" value="1"/>
</dbReference>
<keyword evidence="5" id="KW-0479">Metal-binding</keyword>
<dbReference type="EMBL" id="CAJNIZ010043073">
    <property type="protein sequence ID" value="CAE7648898.1"/>
    <property type="molecule type" value="Genomic_DNA"/>
</dbReference>
<feature type="binding site" evidence="5">
    <location>
        <position position="12"/>
    </location>
    <ligand>
        <name>Mg(2+)</name>
        <dbReference type="ChEBI" id="CHEBI:18420"/>
    </ligand>
</feature>
<dbReference type="InterPro" id="IPR004372">
    <property type="entry name" value="Ac/propionate_kinase"/>
</dbReference>
<feature type="site" description="Transition state stabilizer" evidence="5">
    <location>
        <position position="241"/>
    </location>
</feature>
<dbReference type="PANTHER" id="PTHR21060:SF15">
    <property type="entry name" value="ACETATE KINASE-RELATED"/>
    <property type="match status" value="1"/>
</dbReference>
<comment type="cofactor">
    <cofactor evidence="5">
        <name>Mg(2+)</name>
        <dbReference type="ChEBI" id="CHEBI:18420"/>
    </cofactor>
</comment>
<dbReference type="AlphaFoldDB" id="A0A812VM37"/>
<feature type="binding site" evidence="5">
    <location>
        <begin position="282"/>
        <end position="284"/>
    </location>
    <ligand>
        <name>ATP</name>
        <dbReference type="ChEBI" id="CHEBI:30616"/>
    </ligand>
</feature>
<dbReference type="GO" id="GO:0006085">
    <property type="term" value="P:acetyl-CoA biosynthetic process"/>
    <property type="evidence" value="ECO:0007669"/>
    <property type="project" value="UniProtKB-UniRule"/>
</dbReference>
<dbReference type="PIRSF" id="PIRSF000722">
    <property type="entry name" value="Acetate_prop_kin"/>
    <property type="match status" value="1"/>
</dbReference>
<feature type="active site" description="Proton donor/acceptor" evidence="5">
    <location>
        <position position="148"/>
    </location>
</feature>
<feature type="binding site" evidence="5">
    <location>
        <position position="19"/>
    </location>
    <ligand>
        <name>ATP</name>
        <dbReference type="ChEBI" id="CHEBI:30616"/>
    </ligand>
</feature>
<gene>
    <name evidence="6" type="primary">ackA</name>
    <name evidence="6" type="ORF">SPIL2461_LOCUS17284</name>
</gene>
<dbReference type="CDD" id="cd24010">
    <property type="entry name" value="ASKHA_NBD_AcK_PK"/>
    <property type="match status" value="1"/>
</dbReference>
<evidence type="ECO:0000256" key="5">
    <source>
        <dbReference type="HAMAP-Rule" id="MF_03131"/>
    </source>
</evidence>
<evidence type="ECO:0000256" key="2">
    <source>
        <dbReference type="ARBA" id="ARBA00022741"/>
    </source>
</evidence>
<evidence type="ECO:0000256" key="1">
    <source>
        <dbReference type="ARBA" id="ARBA00022679"/>
    </source>
</evidence>
<dbReference type="InterPro" id="IPR023865">
    <property type="entry name" value="Aliphatic_acid_kinase_CS"/>
</dbReference>
<dbReference type="UniPathway" id="UPA00340">
    <property type="reaction ID" value="UER00458"/>
</dbReference>
<evidence type="ECO:0000313" key="7">
    <source>
        <dbReference type="Proteomes" id="UP000649617"/>
    </source>
</evidence>
<reference evidence="6" key="1">
    <citation type="submission" date="2021-02" db="EMBL/GenBank/DDBJ databases">
        <authorList>
            <person name="Dougan E. K."/>
            <person name="Rhodes N."/>
            <person name="Thang M."/>
            <person name="Chan C."/>
        </authorList>
    </citation>
    <scope>NUCLEOTIDE SEQUENCE</scope>
</reference>
<accession>A0A812VM37</accession>
<dbReference type="PROSITE" id="PS01075">
    <property type="entry name" value="ACETATE_KINASE_1"/>
    <property type="match status" value="1"/>
</dbReference>
<feature type="binding site" evidence="5">
    <location>
        <begin position="331"/>
        <end position="335"/>
    </location>
    <ligand>
        <name>ATP</name>
        <dbReference type="ChEBI" id="CHEBI:30616"/>
    </ligand>
</feature>
<dbReference type="GO" id="GO:0008776">
    <property type="term" value="F:acetate kinase activity"/>
    <property type="evidence" value="ECO:0007669"/>
    <property type="project" value="UniProtKB-UniRule"/>
</dbReference>
<feature type="binding site" evidence="5">
    <location>
        <position position="90"/>
    </location>
    <ligand>
        <name>substrate</name>
    </ligand>
</feature>
<evidence type="ECO:0000256" key="3">
    <source>
        <dbReference type="ARBA" id="ARBA00022777"/>
    </source>
</evidence>
<keyword evidence="7" id="KW-1185">Reference proteome</keyword>
<dbReference type="GO" id="GO:0005524">
    <property type="term" value="F:ATP binding"/>
    <property type="evidence" value="ECO:0007669"/>
    <property type="project" value="UniProtKB-KW"/>
</dbReference>
<keyword evidence="5" id="KW-0460">Magnesium</keyword>
<evidence type="ECO:0000256" key="4">
    <source>
        <dbReference type="ARBA" id="ARBA00022840"/>
    </source>
</evidence>
<dbReference type="NCBIfam" id="TIGR00016">
    <property type="entry name" value="ackA"/>
    <property type="match status" value="1"/>
</dbReference>
<dbReference type="InterPro" id="IPR000890">
    <property type="entry name" value="Aliphatic_acid_kin_short-chain"/>
</dbReference>
<comment type="caution">
    <text evidence="6">The sequence shown here is derived from an EMBL/GenBank/DDBJ whole genome shotgun (WGS) entry which is preliminary data.</text>
</comment>
<dbReference type="EC" id="2.7.2.1" evidence="5"/>
<comment type="pathway">
    <text evidence="5">Metabolic intermediate biosynthesis; acetyl-CoA biosynthesis; acetyl-CoA from acetate: step 1/2.</text>
</comment>
<evidence type="ECO:0000313" key="6">
    <source>
        <dbReference type="EMBL" id="CAE7648898.1"/>
    </source>
</evidence>
<organism evidence="6 7">
    <name type="scientific">Symbiodinium pilosum</name>
    <name type="common">Dinoflagellate</name>
    <dbReference type="NCBI Taxonomy" id="2952"/>
    <lineage>
        <taxon>Eukaryota</taxon>
        <taxon>Sar</taxon>
        <taxon>Alveolata</taxon>
        <taxon>Dinophyceae</taxon>
        <taxon>Suessiales</taxon>
        <taxon>Symbiodiniaceae</taxon>
        <taxon>Symbiodinium</taxon>
    </lineage>
</organism>
<protein>
    <recommendedName>
        <fullName evidence="5">Probable acetate kinase</fullName>
        <ecNumber evidence="5">2.7.2.1</ecNumber>
    </recommendedName>
    <alternativeName>
        <fullName evidence="5">Acetokinase</fullName>
    </alternativeName>
</protein>
<dbReference type="PANTHER" id="PTHR21060">
    <property type="entry name" value="ACETATE KINASE"/>
    <property type="match status" value="1"/>
</dbReference>
<feature type="binding site" evidence="5">
    <location>
        <begin position="208"/>
        <end position="212"/>
    </location>
    <ligand>
        <name>ATP</name>
        <dbReference type="ChEBI" id="CHEBI:30616"/>
    </ligand>
</feature>
<dbReference type="SUPFAM" id="SSF53067">
    <property type="entry name" value="Actin-like ATPase domain"/>
    <property type="match status" value="2"/>
</dbReference>
<sequence>MAASSELILVLNAGSSSWKYALFRAASSGWTRLVHGLAEGIGTRTECRIKEVTSEGKKVHNIPLPDHRAALRRVLDLLPSKDDIRSVGHRVVHGGESFTSATLINKDVLKAVREASMLAPLHNPWNILGIEVSKELFGEECPQVAVFDTAFHQSMPPHAYMYALPYDLYKKHHIRKYGFHGTSYVYVSEEASRVLGKPIEELNIIACHMGNGASMCAIKNGRCVDTTMGMTPLDGLVMGTRCGEMDPAIPMYLTEHLGYSMKEVNDMLNKKSGLLGLCGCSDNRDVEHEYCKGTPLGKLAKEVQIYRTRKYLGAFMVALDGRVDALVFTGGIGEHSHLFRTLVCQGLGSLGLELDEEANHIKDGDFNENIRLDTKRHSTQIWVIPTDEELCIAQQTQARVTNAIPTVNVE</sequence>
<keyword evidence="4 5" id="KW-0067">ATP-binding</keyword>
<dbReference type="InterPro" id="IPR043129">
    <property type="entry name" value="ATPase_NBD"/>
</dbReference>
<proteinExistence type="inferred from homology"/>
<keyword evidence="3 5" id="KW-0418">Kinase</keyword>
<comment type="similarity">
    <text evidence="5">Belongs to the acetokinase family.</text>
</comment>
<comment type="catalytic activity">
    <reaction evidence="5">
        <text>acetate + ATP = acetyl phosphate + ADP</text>
        <dbReference type="Rhea" id="RHEA:11352"/>
        <dbReference type="ChEBI" id="CHEBI:22191"/>
        <dbReference type="ChEBI" id="CHEBI:30089"/>
        <dbReference type="ChEBI" id="CHEBI:30616"/>
        <dbReference type="ChEBI" id="CHEBI:456216"/>
        <dbReference type="EC" id="2.7.2.1"/>
    </reaction>
</comment>
<feature type="binding site" evidence="5">
    <location>
        <position position="388"/>
    </location>
    <ligand>
        <name>Mg(2+)</name>
        <dbReference type="ChEBI" id="CHEBI:18420"/>
    </ligand>
</feature>
<dbReference type="OrthoDB" id="67445at2759"/>